<dbReference type="GO" id="GO:0008616">
    <property type="term" value="P:tRNA queuosine(34) biosynthetic process"/>
    <property type="evidence" value="ECO:0007669"/>
    <property type="project" value="UniProtKB-UniRule"/>
</dbReference>
<sequence length="268" mass="28835">MFMFRKNKNFGNQLGCRVDKRKRIHRLCSEITMSKPSPRATPPAIILLSGGLDSATCLAIAKSEGFACHALSFDYGQRHLAELAAARRIAASADISAHKVARLDLRKICHSALTDRISVIPQEPGTGIPVTYVPARNTIFLSIALGWAETIGARDIFIGVNAIDYSGYPDCRPEFISAFSRVANLGTKAGIEGRGFTIHTPLIGMRKADIIRRGLALGVDFGATISCYQADEEGNACGVCEACRLRRAGFEAAGTADPTGYATTWGIE</sequence>
<proteinExistence type="inferred from homology"/>
<dbReference type="GO" id="GO:0016879">
    <property type="term" value="F:ligase activity, forming carbon-nitrogen bonds"/>
    <property type="evidence" value="ECO:0007669"/>
    <property type="project" value="UniProtKB-UniRule"/>
</dbReference>
<keyword evidence="6 11" id="KW-0862">Zinc</keyword>
<protein>
    <recommendedName>
        <fullName evidence="9 11">7-cyano-7-deazaguanine synthase</fullName>
        <ecNumber evidence="9 11">6.3.4.20</ecNumber>
    </recommendedName>
    <alternativeName>
        <fullName evidence="11">7-cyano-7-carbaguanine synthase</fullName>
    </alternativeName>
    <alternativeName>
        <fullName evidence="11">PreQ(0) synthase</fullName>
    </alternativeName>
    <alternativeName>
        <fullName evidence="11">Queuosine biosynthesis protein QueC</fullName>
    </alternativeName>
</protein>
<evidence type="ECO:0000256" key="2">
    <source>
        <dbReference type="ARBA" id="ARBA00022598"/>
    </source>
</evidence>
<dbReference type="EMBL" id="CAADFU010000151">
    <property type="protein sequence ID" value="VFK48944.1"/>
    <property type="molecule type" value="Genomic_DNA"/>
</dbReference>
<feature type="binding site" evidence="11">
    <location>
        <position position="227"/>
    </location>
    <ligand>
        <name>Zn(2+)</name>
        <dbReference type="ChEBI" id="CHEBI:29105"/>
    </ligand>
</feature>
<dbReference type="EC" id="6.3.4.20" evidence="9 11"/>
<dbReference type="GO" id="GO:0008270">
    <property type="term" value="F:zinc ion binding"/>
    <property type="evidence" value="ECO:0007669"/>
    <property type="project" value="UniProtKB-UniRule"/>
</dbReference>
<evidence type="ECO:0000256" key="11">
    <source>
        <dbReference type="HAMAP-Rule" id="MF_01633"/>
    </source>
</evidence>
<dbReference type="PANTHER" id="PTHR42914:SF1">
    <property type="entry name" value="7-CYANO-7-DEAZAGUANINE SYNTHASE"/>
    <property type="match status" value="1"/>
</dbReference>
<evidence type="ECO:0000256" key="4">
    <source>
        <dbReference type="ARBA" id="ARBA00022741"/>
    </source>
</evidence>
<evidence type="ECO:0000313" key="14">
    <source>
        <dbReference type="EMBL" id="VFK48944.1"/>
    </source>
</evidence>
<feature type="binding site" evidence="11">
    <location>
        <position position="240"/>
    </location>
    <ligand>
        <name>Zn(2+)</name>
        <dbReference type="ChEBI" id="CHEBI:29105"/>
    </ligand>
</feature>
<dbReference type="GO" id="GO:0005524">
    <property type="term" value="F:ATP binding"/>
    <property type="evidence" value="ECO:0007669"/>
    <property type="project" value="UniProtKB-UniRule"/>
</dbReference>
<reference evidence="12" key="1">
    <citation type="submission" date="2019-02" db="EMBL/GenBank/DDBJ databases">
        <authorList>
            <person name="Gruber-Vodicka R. H."/>
            <person name="Seah K. B. B."/>
        </authorList>
    </citation>
    <scope>NUCLEOTIDE SEQUENCE</scope>
    <source>
        <strain evidence="15">BECK_S127</strain>
        <strain evidence="14">BECK_S1320</strain>
        <strain evidence="12">BECK_S1321</strain>
    </source>
</reference>
<evidence type="ECO:0000256" key="1">
    <source>
        <dbReference type="ARBA" id="ARBA00005061"/>
    </source>
</evidence>
<dbReference type="PIRSF" id="PIRSF006293">
    <property type="entry name" value="ExsB"/>
    <property type="match status" value="1"/>
</dbReference>
<feature type="binding site" evidence="11">
    <location>
        <position position="243"/>
    </location>
    <ligand>
        <name>Zn(2+)</name>
        <dbReference type="ChEBI" id="CHEBI:29105"/>
    </ligand>
</feature>
<dbReference type="InterPro" id="IPR018317">
    <property type="entry name" value="QueC"/>
</dbReference>
<dbReference type="Gene3D" id="3.40.50.620">
    <property type="entry name" value="HUPs"/>
    <property type="match status" value="1"/>
</dbReference>
<keyword evidence="3 11" id="KW-0479">Metal-binding</keyword>
<dbReference type="SUPFAM" id="SSF52402">
    <property type="entry name" value="Adenine nucleotide alpha hydrolases-like"/>
    <property type="match status" value="1"/>
</dbReference>
<evidence type="ECO:0000256" key="6">
    <source>
        <dbReference type="ARBA" id="ARBA00022833"/>
    </source>
</evidence>
<comment type="similarity">
    <text evidence="8 11">Belongs to the QueC family.</text>
</comment>
<dbReference type="EMBL" id="CAADFR010000192">
    <property type="protein sequence ID" value="VFK44701.1"/>
    <property type="molecule type" value="Genomic_DNA"/>
</dbReference>
<feature type="binding site" evidence="11">
    <location>
        <begin position="48"/>
        <end position="58"/>
    </location>
    <ligand>
        <name>ATP</name>
        <dbReference type="ChEBI" id="CHEBI:30616"/>
    </ligand>
</feature>
<accession>A0A450Y7S9</accession>
<dbReference type="NCBIfam" id="TIGR00364">
    <property type="entry name" value="7-cyano-7-deazaguanine synthase QueC"/>
    <property type="match status" value="1"/>
</dbReference>
<dbReference type="InterPro" id="IPR014729">
    <property type="entry name" value="Rossmann-like_a/b/a_fold"/>
</dbReference>
<keyword evidence="4 11" id="KW-0547">Nucleotide-binding</keyword>
<evidence type="ECO:0000256" key="10">
    <source>
        <dbReference type="ARBA" id="ARBA00047890"/>
    </source>
</evidence>
<dbReference type="HAMAP" id="MF_01633">
    <property type="entry name" value="QueC"/>
    <property type="match status" value="1"/>
</dbReference>
<evidence type="ECO:0000256" key="7">
    <source>
        <dbReference type="ARBA" id="ARBA00022840"/>
    </source>
</evidence>
<comment type="pathway">
    <text evidence="1 11">Purine metabolism; 7-cyano-7-deazaguanine biosynthesis.</text>
</comment>
<gene>
    <name evidence="11" type="primary">queC</name>
    <name evidence="15" type="ORF">BECKSD772D_GA0070982_105617</name>
    <name evidence="14" type="ORF">BECKSD772E_GA0070983_11512</name>
    <name evidence="12" type="ORF">BECKSD772F_GA0070984_10171</name>
    <name evidence="13" type="ORF">BECKSD772F_GA0070984_11921</name>
</gene>
<organism evidence="12">
    <name type="scientific">Candidatus Kentrum sp. SD</name>
    <dbReference type="NCBI Taxonomy" id="2126332"/>
    <lineage>
        <taxon>Bacteria</taxon>
        <taxon>Pseudomonadati</taxon>
        <taxon>Pseudomonadota</taxon>
        <taxon>Gammaproteobacteria</taxon>
        <taxon>Candidatus Kentrum</taxon>
    </lineage>
</organism>
<comment type="catalytic activity">
    <reaction evidence="10 11">
        <text>7-carboxy-7-carbaguanine + NH4(+) + 2 ATP = 7-cyano-7-carbaguanine + 2 AMP + 2 diphosphate + 2 H(+)</text>
        <dbReference type="Rhea" id="RHEA:27982"/>
        <dbReference type="ChEBI" id="CHEBI:15378"/>
        <dbReference type="ChEBI" id="CHEBI:28938"/>
        <dbReference type="ChEBI" id="CHEBI:30616"/>
        <dbReference type="ChEBI" id="CHEBI:33019"/>
        <dbReference type="ChEBI" id="CHEBI:45075"/>
        <dbReference type="ChEBI" id="CHEBI:61036"/>
        <dbReference type="ChEBI" id="CHEBI:456215"/>
        <dbReference type="EC" id="6.3.4.20"/>
    </reaction>
</comment>
<dbReference type="AlphaFoldDB" id="A0A450Y7S9"/>
<dbReference type="PANTHER" id="PTHR42914">
    <property type="entry name" value="7-CYANO-7-DEAZAGUANINE SYNTHASE"/>
    <property type="match status" value="1"/>
</dbReference>
<name>A0A450Y7S9_9GAMM</name>
<keyword evidence="5 11" id="KW-0671">Queuosine biosynthesis</keyword>
<dbReference type="Pfam" id="PF06508">
    <property type="entry name" value="QueC"/>
    <property type="match status" value="1"/>
</dbReference>
<evidence type="ECO:0000256" key="5">
    <source>
        <dbReference type="ARBA" id="ARBA00022785"/>
    </source>
</evidence>
<evidence type="ECO:0000313" key="12">
    <source>
        <dbReference type="EMBL" id="VFK37580.1"/>
    </source>
</evidence>
<comment type="function">
    <text evidence="11">Catalyzes the ATP-dependent conversion of 7-carboxy-7-deazaguanine (CDG) to 7-cyano-7-deazaguanine (preQ(0)).</text>
</comment>
<dbReference type="UniPathway" id="UPA00391"/>
<keyword evidence="7 11" id="KW-0067">ATP-binding</keyword>
<evidence type="ECO:0000256" key="3">
    <source>
        <dbReference type="ARBA" id="ARBA00022723"/>
    </source>
</evidence>
<dbReference type="EMBL" id="CAADHB010000056">
    <property type="protein sequence ID" value="VFK79606.1"/>
    <property type="molecule type" value="Genomic_DNA"/>
</dbReference>
<dbReference type="EMBL" id="CAADFR010000017">
    <property type="protein sequence ID" value="VFK37580.1"/>
    <property type="molecule type" value="Genomic_DNA"/>
</dbReference>
<evidence type="ECO:0000256" key="9">
    <source>
        <dbReference type="ARBA" id="ARBA00039149"/>
    </source>
</evidence>
<feature type="binding site" evidence="11">
    <location>
        <position position="237"/>
    </location>
    <ligand>
        <name>Zn(2+)</name>
        <dbReference type="ChEBI" id="CHEBI:29105"/>
    </ligand>
</feature>
<dbReference type="CDD" id="cd01995">
    <property type="entry name" value="QueC-like"/>
    <property type="match status" value="1"/>
</dbReference>
<evidence type="ECO:0000313" key="15">
    <source>
        <dbReference type="EMBL" id="VFK79606.1"/>
    </source>
</evidence>
<evidence type="ECO:0000313" key="13">
    <source>
        <dbReference type="EMBL" id="VFK44701.1"/>
    </source>
</evidence>
<comment type="cofactor">
    <cofactor evidence="11">
        <name>Zn(2+)</name>
        <dbReference type="ChEBI" id="CHEBI:29105"/>
    </cofactor>
    <text evidence="11">Binds 1 zinc ion per subunit.</text>
</comment>
<evidence type="ECO:0000256" key="8">
    <source>
        <dbReference type="ARBA" id="ARBA00037993"/>
    </source>
</evidence>
<keyword evidence="2 11" id="KW-0436">Ligase</keyword>